<keyword evidence="1" id="KW-0862">Zinc</keyword>
<dbReference type="Proteomes" id="UP000093000">
    <property type="component" value="Unassembled WGS sequence"/>
</dbReference>
<dbReference type="STRING" id="101091.A0A1C7MWF6"/>
<feature type="compositionally biased region" description="Low complexity" evidence="2">
    <location>
        <begin position="17"/>
        <end position="29"/>
    </location>
</feature>
<evidence type="ECO:0000313" key="5">
    <source>
        <dbReference type="Proteomes" id="UP000093000"/>
    </source>
</evidence>
<dbReference type="GO" id="GO:0008270">
    <property type="term" value="F:zinc ion binding"/>
    <property type="evidence" value="ECO:0007669"/>
    <property type="project" value="UniProtKB-KW"/>
</dbReference>
<dbReference type="InterPro" id="IPR036875">
    <property type="entry name" value="Znf_CCHC_sf"/>
</dbReference>
<dbReference type="GO" id="GO:0003676">
    <property type="term" value="F:nucleic acid binding"/>
    <property type="evidence" value="ECO:0007669"/>
    <property type="project" value="InterPro"/>
</dbReference>
<feature type="compositionally biased region" description="Low complexity" evidence="2">
    <location>
        <begin position="43"/>
        <end position="64"/>
    </location>
</feature>
<evidence type="ECO:0000256" key="2">
    <source>
        <dbReference type="SAM" id="MobiDB-lite"/>
    </source>
</evidence>
<dbReference type="InParanoid" id="A0A1C7MWF6"/>
<name>A0A1C7MWF6_9FUNG</name>
<protein>
    <recommendedName>
        <fullName evidence="3">CCHC-type domain-containing protein</fullName>
    </recommendedName>
</protein>
<evidence type="ECO:0000259" key="3">
    <source>
        <dbReference type="PROSITE" id="PS50158"/>
    </source>
</evidence>
<evidence type="ECO:0000313" key="4">
    <source>
        <dbReference type="EMBL" id="OBZ81215.1"/>
    </source>
</evidence>
<feature type="domain" description="CCHC-type" evidence="3">
    <location>
        <begin position="561"/>
        <end position="576"/>
    </location>
</feature>
<sequence length="698" mass="78275">MVNNTISGSVPEGGDGSNSRSSTPASRRSSGAESTVNTELHATVSGSGSRITGSTRETSSISSRASVATITNYGNATAGASSQDDRIPAPPSFSGSALEAMEAHRSLSEQGDYHSERSVVIEDHLEQYHRIMNQYQDLHDYVHWRRQEMLNEITAAENSYTAVERAVVHFGPSEKQAVGDLFATYAKKIEELKARVSFFDAEIMPTRERIRDELIGGLNSLPGHVMLRIVQETQWPNESISQDLGLPYDYLLLYRGTYALPKVDVRTEEAPTTETLEKARIRELEAMVQQLSLQIKRGDTGGRLADKAATTKLIETKPEADRIDYQERRKRTRFPTFGSGTVAEAQGWVKRYELLCEFVNFTDKEKVAELSVLFIDAALSWYLNTDHSSWATVKRGFLKQFGGGTDPSKAAHNELKSLRKGRMSMKQFGPLITDLLHRAEIYRPSMQLDYFKERLNDELQMAMVYRGPKTLEEAIHVMTSVEEELQRMAQGKTAPSALPGPYAASSSGSSSTTQPLQQNYQQTRGYGDRRSGKEAYDRNQGSRKASAGGRPQPKGTESRTCFICGKRGHLAKNCRRRKQEHSQSQQMTQDEAHADGMVDIFAHLGKPIQNTQVAKELEVSTQYRFLKEFYLKNGGRQTGSSHVLNPVDTYSIRHWNHPVNYTEGNSQVHHRWNTNKSLPLYRRESKHGRYIGYGLDGA</sequence>
<feature type="compositionally biased region" description="Basic and acidic residues" evidence="2">
    <location>
        <begin position="526"/>
        <end position="537"/>
    </location>
</feature>
<dbReference type="InterPro" id="IPR001878">
    <property type="entry name" value="Znf_CCHC"/>
</dbReference>
<dbReference type="SMART" id="SM00343">
    <property type="entry name" value="ZnF_C2HC"/>
    <property type="match status" value="1"/>
</dbReference>
<evidence type="ECO:0000256" key="1">
    <source>
        <dbReference type="PROSITE-ProRule" id="PRU00047"/>
    </source>
</evidence>
<dbReference type="OrthoDB" id="2273366at2759"/>
<dbReference type="AlphaFoldDB" id="A0A1C7MWF6"/>
<comment type="caution">
    <text evidence="4">The sequence shown here is derived from an EMBL/GenBank/DDBJ whole genome shotgun (WGS) entry which is preliminary data.</text>
</comment>
<keyword evidence="1" id="KW-0479">Metal-binding</keyword>
<organism evidence="4 5">
    <name type="scientific">Choanephora cucurbitarum</name>
    <dbReference type="NCBI Taxonomy" id="101091"/>
    <lineage>
        <taxon>Eukaryota</taxon>
        <taxon>Fungi</taxon>
        <taxon>Fungi incertae sedis</taxon>
        <taxon>Mucoromycota</taxon>
        <taxon>Mucoromycotina</taxon>
        <taxon>Mucoromycetes</taxon>
        <taxon>Mucorales</taxon>
        <taxon>Mucorineae</taxon>
        <taxon>Choanephoraceae</taxon>
        <taxon>Choanephoroideae</taxon>
        <taxon>Choanephora</taxon>
    </lineage>
</organism>
<dbReference type="Gene3D" id="4.10.60.10">
    <property type="entry name" value="Zinc finger, CCHC-type"/>
    <property type="match status" value="1"/>
</dbReference>
<feature type="compositionally biased region" description="Low complexity" evidence="2">
    <location>
        <begin position="494"/>
        <end position="517"/>
    </location>
</feature>
<dbReference type="PROSITE" id="PS50158">
    <property type="entry name" value="ZF_CCHC"/>
    <property type="match status" value="1"/>
</dbReference>
<feature type="region of interest" description="Disordered" evidence="2">
    <location>
        <begin position="1"/>
        <end position="64"/>
    </location>
</feature>
<feature type="region of interest" description="Disordered" evidence="2">
    <location>
        <begin position="76"/>
        <end position="114"/>
    </location>
</feature>
<keyword evidence="5" id="KW-1185">Reference proteome</keyword>
<dbReference type="PANTHER" id="PTHR33223:SF6">
    <property type="entry name" value="CCHC-TYPE DOMAIN-CONTAINING PROTEIN"/>
    <property type="match status" value="1"/>
</dbReference>
<keyword evidence="1" id="KW-0863">Zinc-finger</keyword>
<accession>A0A1C7MWF6</accession>
<dbReference type="Pfam" id="PF00098">
    <property type="entry name" value="zf-CCHC"/>
    <property type="match status" value="1"/>
</dbReference>
<feature type="region of interest" description="Disordered" evidence="2">
    <location>
        <begin position="486"/>
        <end position="560"/>
    </location>
</feature>
<gene>
    <name evidence="4" type="ORF">A0J61_10736</name>
</gene>
<reference evidence="4 5" key="1">
    <citation type="submission" date="2016-03" db="EMBL/GenBank/DDBJ databases">
        <title>Choanephora cucurbitarum.</title>
        <authorList>
            <person name="Min B."/>
            <person name="Park H."/>
            <person name="Park J.-H."/>
            <person name="Shin H.-D."/>
            <person name="Choi I.-G."/>
        </authorList>
    </citation>
    <scope>NUCLEOTIDE SEQUENCE [LARGE SCALE GENOMIC DNA]</scope>
    <source>
        <strain evidence="4 5">KUS-F28377</strain>
    </source>
</reference>
<dbReference type="EMBL" id="LUGH01001355">
    <property type="protein sequence ID" value="OBZ81215.1"/>
    <property type="molecule type" value="Genomic_DNA"/>
</dbReference>
<dbReference type="SUPFAM" id="SSF57756">
    <property type="entry name" value="Retrovirus zinc finger-like domains"/>
    <property type="match status" value="1"/>
</dbReference>
<feature type="compositionally biased region" description="Polar residues" evidence="2">
    <location>
        <begin position="31"/>
        <end position="40"/>
    </location>
</feature>
<dbReference type="PANTHER" id="PTHR33223">
    <property type="entry name" value="CCHC-TYPE DOMAIN-CONTAINING PROTEIN"/>
    <property type="match status" value="1"/>
</dbReference>
<proteinExistence type="predicted"/>
<feature type="compositionally biased region" description="Basic and acidic residues" evidence="2">
    <location>
        <begin position="101"/>
        <end position="114"/>
    </location>
</feature>